<protein>
    <recommendedName>
        <fullName evidence="3">F-box domain-containing protein</fullName>
    </recommendedName>
</protein>
<comment type="caution">
    <text evidence="1">The sequence shown here is derived from an EMBL/GenBank/DDBJ whole genome shotgun (WGS) entry which is preliminary data.</text>
</comment>
<proteinExistence type="predicted"/>
<dbReference type="SUPFAM" id="SSF81383">
    <property type="entry name" value="F-box domain"/>
    <property type="match status" value="1"/>
</dbReference>
<dbReference type="InterPro" id="IPR036047">
    <property type="entry name" value="F-box-like_dom_sf"/>
</dbReference>
<accession>A0A8T0EBI9</accession>
<dbReference type="Proteomes" id="UP000807504">
    <property type="component" value="Unassembled WGS sequence"/>
</dbReference>
<evidence type="ECO:0000313" key="1">
    <source>
        <dbReference type="EMBL" id="KAF8770482.1"/>
    </source>
</evidence>
<evidence type="ECO:0000313" key="2">
    <source>
        <dbReference type="Proteomes" id="UP000807504"/>
    </source>
</evidence>
<dbReference type="AlphaFoldDB" id="A0A8T0EBI9"/>
<sequence>MSKIMASEFNLMQLPDLVLYNICSLINCPFDLLHFGNTCSRLRKISSSSSLWWSLAFRWFKGLWIFMEDGSIEENARNWLLDIIRIYCKRPISTKLECQFANGEVWQRVDTPKFRFLVSMMRIAYTRDKDDHPAVLFEQWLYDVGLYKRSGSLIDFATPDLEFSRDMVIELSALGQAAERDLRRRKQPFKDPKYYIKRIASSKDSWMSDLFPESPCGSICPLLMSPFQDASINETSGIQGLAMCVSVVLERHLQNYYKASSLPLQRIWEIVKVFTTVFISEILDPLQSFQSRFGTQSLKLVVLAIVDENLYEFKNLQVILEHFGLNIKSKDVINDLAVYLKKYKGVDFAVDEIRSYFRSAINEEVKNAVSPPDSSNNIVTRINITDSDLIGGDNYKQEMSAAAFISDYGVLVTWHLTGRMRF</sequence>
<reference evidence="1" key="2">
    <citation type="submission" date="2020-06" db="EMBL/GenBank/DDBJ databases">
        <authorList>
            <person name="Sheffer M."/>
        </authorList>
    </citation>
    <scope>NUCLEOTIDE SEQUENCE</scope>
</reference>
<name>A0A8T0EBI9_ARGBR</name>
<reference evidence="1" key="1">
    <citation type="journal article" date="2020" name="bioRxiv">
        <title>Chromosome-level reference genome of the European wasp spider Argiope bruennichi: a resource for studies on range expansion and evolutionary adaptation.</title>
        <authorList>
            <person name="Sheffer M.M."/>
            <person name="Hoppe A."/>
            <person name="Krehenwinkel H."/>
            <person name="Uhl G."/>
            <person name="Kuss A.W."/>
            <person name="Jensen L."/>
            <person name="Jensen C."/>
            <person name="Gillespie R.G."/>
            <person name="Hoff K.J."/>
            <person name="Prost S."/>
        </authorList>
    </citation>
    <scope>NUCLEOTIDE SEQUENCE</scope>
</reference>
<evidence type="ECO:0008006" key="3">
    <source>
        <dbReference type="Google" id="ProtNLM"/>
    </source>
</evidence>
<gene>
    <name evidence="1" type="ORF">HNY73_018006</name>
</gene>
<keyword evidence="2" id="KW-1185">Reference proteome</keyword>
<dbReference type="EMBL" id="JABXBU010002228">
    <property type="protein sequence ID" value="KAF8770482.1"/>
    <property type="molecule type" value="Genomic_DNA"/>
</dbReference>
<organism evidence="1 2">
    <name type="scientific">Argiope bruennichi</name>
    <name type="common">Wasp spider</name>
    <name type="synonym">Aranea bruennichi</name>
    <dbReference type="NCBI Taxonomy" id="94029"/>
    <lineage>
        <taxon>Eukaryota</taxon>
        <taxon>Metazoa</taxon>
        <taxon>Ecdysozoa</taxon>
        <taxon>Arthropoda</taxon>
        <taxon>Chelicerata</taxon>
        <taxon>Arachnida</taxon>
        <taxon>Araneae</taxon>
        <taxon>Araneomorphae</taxon>
        <taxon>Entelegynae</taxon>
        <taxon>Araneoidea</taxon>
        <taxon>Araneidae</taxon>
        <taxon>Argiope</taxon>
    </lineage>
</organism>